<accession>A0ABZ1AH73</accession>
<dbReference type="EMBL" id="CP141259">
    <property type="protein sequence ID" value="WRL45083.1"/>
    <property type="molecule type" value="Genomic_DNA"/>
</dbReference>
<dbReference type="Proteomes" id="UP001626593">
    <property type="component" value="Chromosome"/>
</dbReference>
<evidence type="ECO:0000313" key="2">
    <source>
        <dbReference type="Proteomes" id="UP001626593"/>
    </source>
</evidence>
<sequence length="229" mass="25938">MKNLVFIVLLGVGTNALGQVTPKTAKSPTEFVPVGHIVFQQIQGDLNKDNQVDYVLIIKGTDKAGFVKDEYRGELDRNRRGIIIALKNNDRYELALENRDCFSSENEDGGVYFPPELDVSIKKGNLLVHYAHGRYGYWTYNFRYQNSDFELIGFDSDQSRGPITEKSVSINLMTKKMLIKENVNQDAEEGGDEKFKETWKKFSLSKPIKLRDIADFDGLDVTSLLGSVK</sequence>
<name>A0ABZ1AH73_AROEV</name>
<proteinExistence type="predicted"/>
<keyword evidence="2" id="KW-1185">Reference proteome</keyword>
<gene>
    <name evidence="1" type="ORF">U5817_17980</name>
</gene>
<evidence type="ECO:0000313" key="1">
    <source>
        <dbReference type="EMBL" id="WRL45083.1"/>
    </source>
</evidence>
<protein>
    <submittedName>
        <fullName evidence="1">Uncharacterized protein</fullName>
    </submittedName>
</protein>
<organism evidence="1 2">
    <name type="scientific">Aromatoleum evansii</name>
    <name type="common">Azoarcus evansii</name>
    <dbReference type="NCBI Taxonomy" id="59406"/>
    <lineage>
        <taxon>Bacteria</taxon>
        <taxon>Pseudomonadati</taxon>
        <taxon>Pseudomonadota</taxon>
        <taxon>Betaproteobacteria</taxon>
        <taxon>Rhodocyclales</taxon>
        <taxon>Rhodocyclaceae</taxon>
        <taxon>Aromatoleum</taxon>
    </lineage>
</organism>
<reference evidence="1 2" key="1">
    <citation type="submission" date="2023-12" db="EMBL/GenBank/DDBJ databases">
        <title>A. evansii MAY27, complete genome.</title>
        <authorList>
            <person name="Wang Y."/>
        </authorList>
    </citation>
    <scope>NUCLEOTIDE SEQUENCE [LARGE SCALE GENOMIC DNA]</scope>
    <source>
        <strain evidence="1 2">MAY27</strain>
    </source>
</reference>
<dbReference type="RefSeq" id="WP_407278312.1">
    <property type="nucleotide sequence ID" value="NZ_CP141259.1"/>
</dbReference>